<keyword evidence="1" id="KW-0472">Membrane</keyword>
<feature type="transmembrane region" description="Helical" evidence="1">
    <location>
        <begin position="12"/>
        <end position="33"/>
    </location>
</feature>
<name>A0A160VDV1_9ZZZZ</name>
<dbReference type="PANTHER" id="PTHR31876">
    <property type="entry name" value="COV-LIKE PROTEIN 1"/>
    <property type="match status" value="1"/>
</dbReference>
<keyword evidence="1" id="KW-0812">Transmembrane</keyword>
<keyword evidence="1" id="KW-1133">Transmembrane helix</keyword>
<accession>A0A160VDV1</accession>
<sequence>MWAFFKRITLAGLFAIVPLALTFYIIKIIIVFLDQLTAPIMARINLEIPGFGLILTLLIIFALGIFVTNVLGRRLFSWGERLISSIPLVKNIYNTLKQITNAFSGATQTENYQRVIYIQYPRKELWTISFVTSESVDGSGEEYYHVFVPTTPNPTSGVFIIVPKKDAIEADLTIEEGLKAVISGGLLAPKQSPLDT</sequence>
<organism evidence="2">
    <name type="scientific">hydrothermal vent metagenome</name>
    <dbReference type="NCBI Taxonomy" id="652676"/>
    <lineage>
        <taxon>unclassified sequences</taxon>
        <taxon>metagenomes</taxon>
        <taxon>ecological metagenomes</taxon>
    </lineage>
</organism>
<evidence type="ECO:0000256" key="1">
    <source>
        <dbReference type="SAM" id="Phobius"/>
    </source>
</evidence>
<dbReference type="AlphaFoldDB" id="A0A160VDV1"/>
<dbReference type="PANTHER" id="PTHR31876:SF26">
    <property type="entry name" value="PROTEIN LIKE COV 2"/>
    <property type="match status" value="1"/>
</dbReference>
<dbReference type="EMBL" id="FAXC01000087">
    <property type="protein sequence ID" value="CUV08595.1"/>
    <property type="molecule type" value="Genomic_DNA"/>
</dbReference>
<reference evidence="2" key="1">
    <citation type="submission" date="2015-10" db="EMBL/GenBank/DDBJ databases">
        <authorList>
            <person name="Gilbert D.G."/>
        </authorList>
    </citation>
    <scope>NUCLEOTIDE SEQUENCE</scope>
</reference>
<dbReference type="Pfam" id="PF04367">
    <property type="entry name" value="DUF502"/>
    <property type="match status" value="1"/>
</dbReference>
<proteinExistence type="predicted"/>
<gene>
    <name evidence="2" type="ORF">MGWOODY_Mmi1763</name>
</gene>
<feature type="transmembrane region" description="Helical" evidence="1">
    <location>
        <begin position="53"/>
        <end position="72"/>
    </location>
</feature>
<evidence type="ECO:0000313" key="2">
    <source>
        <dbReference type="EMBL" id="CUV08595.1"/>
    </source>
</evidence>
<dbReference type="InterPro" id="IPR007462">
    <property type="entry name" value="COV1-like"/>
</dbReference>
<protein>
    <submittedName>
        <fullName evidence="2">Transporter</fullName>
    </submittedName>
</protein>